<evidence type="ECO:0000313" key="3">
    <source>
        <dbReference type="Proteomes" id="UP000031668"/>
    </source>
</evidence>
<dbReference type="Proteomes" id="UP000031668">
    <property type="component" value="Unassembled WGS sequence"/>
</dbReference>
<dbReference type="EMBL" id="JWZT01002735">
    <property type="protein sequence ID" value="KII68666.1"/>
    <property type="molecule type" value="Genomic_DNA"/>
</dbReference>
<reference evidence="1 3" key="1">
    <citation type="journal article" date="2014" name="Genome Biol. Evol.">
        <title>The genome of the myxosporean Thelohanellus kitauei shows adaptations to nutrient acquisition within its fish host.</title>
        <authorList>
            <person name="Yang Y."/>
            <person name="Xiong J."/>
            <person name="Zhou Z."/>
            <person name="Huo F."/>
            <person name="Miao W."/>
            <person name="Ran C."/>
            <person name="Liu Y."/>
            <person name="Zhang J."/>
            <person name="Feng J."/>
            <person name="Wang M."/>
            <person name="Wang M."/>
            <person name="Wang L."/>
            <person name="Yao B."/>
        </authorList>
    </citation>
    <scope>NUCLEOTIDE SEQUENCE [LARGE SCALE GENOMIC DNA]</scope>
    <source>
        <strain evidence="1">Wuqing</strain>
    </source>
</reference>
<protein>
    <submittedName>
        <fullName evidence="1">Uncharacterized protein</fullName>
    </submittedName>
</protein>
<accession>A0A0C2M0M5</accession>
<sequence length="102" mass="12027">MPSEELRYFAMELVKLYETGYVKKVQEFLISQFVAGIRNIYIRREEKAKEVSDDEEILANQQDVCRATEHKTVDDGSEIQKFNDEIHEFGTNLWTNVNTHKQ</sequence>
<evidence type="ECO:0000313" key="1">
    <source>
        <dbReference type="EMBL" id="KII60560.1"/>
    </source>
</evidence>
<organism evidence="1 3">
    <name type="scientific">Thelohanellus kitauei</name>
    <name type="common">Myxosporean</name>
    <dbReference type="NCBI Taxonomy" id="669202"/>
    <lineage>
        <taxon>Eukaryota</taxon>
        <taxon>Metazoa</taxon>
        <taxon>Cnidaria</taxon>
        <taxon>Myxozoa</taxon>
        <taxon>Myxosporea</taxon>
        <taxon>Bivalvulida</taxon>
        <taxon>Platysporina</taxon>
        <taxon>Myxobolidae</taxon>
        <taxon>Thelohanellus</taxon>
    </lineage>
</organism>
<gene>
    <name evidence="2" type="ORF">RF11_15893</name>
    <name evidence="1" type="ORF">RF11_16335</name>
</gene>
<dbReference type="EMBL" id="JWZT01005572">
    <property type="protein sequence ID" value="KII60560.1"/>
    <property type="molecule type" value="Genomic_DNA"/>
</dbReference>
<keyword evidence="3" id="KW-1185">Reference proteome</keyword>
<name>A0A0C2M0M5_THEKT</name>
<evidence type="ECO:0000313" key="2">
    <source>
        <dbReference type="EMBL" id="KII68666.1"/>
    </source>
</evidence>
<comment type="caution">
    <text evidence="1">The sequence shown here is derived from an EMBL/GenBank/DDBJ whole genome shotgun (WGS) entry which is preliminary data.</text>
</comment>
<proteinExistence type="predicted"/>
<dbReference type="AlphaFoldDB" id="A0A0C2M0M5"/>